<keyword evidence="14" id="KW-0732">Signal</keyword>
<dbReference type="InterPro" id="IPR015943">
    <property type="entry name" value="WD40/YVTN_repeat-like_dom_sf"/>
</dbReference>
<dbReference type="Proteomes" id="UP000182544">
    <property type="component" value="Unassembled WGS sequence"/>
</dbReference>
<dbReference type="InterPro" id="IPR011110">
    <property type="entry name" value="Reg_prop"/>
</dbReference>
<dbReference type="Gene3D" id="1.10.10.60">
    <property type="entry name" value="Homeodomain-like"/>
    <property type="match status" value="1"/>
</dbReference>
<dbReference type="PROSITE" id="PS50110">
    <property type="entry name" value="RESPONSE_REGULATORY"/>
    <property type="match status" value="1"/>
</dbReference>
<dbReference type="EC" id="2.7.13.3" evidence="2"/>
<dbReference type="Pfam" id="PF00512">
    <property type="entry name" value="HisKA"/>
    <property type="match status" value="1"/>
</dbReference>
<dbReference type="PROSITE" id="PS01124">
    <property type="entry name" value="HTH_ARAC_FAMILY_2"/>
    <property type="match status" value="1"/>
</dbReference>
<dbReference type="InterPro" id="IPR011123">
    <property type="entry name" value="Y_Y_Y"/>
</dbReference>
<dbReference type="InterPro" id="IPR005467">
    <property type="entry name" value="His_kinase_dom"/>
</dbReference>
<dbReference type="SMART" id="SM00342">
    <property type="entry name" value="HTH_ARAC"/>
    <property type="match status" value="1"/>
</dbReference>
<evidence type="ECO:0000256" key="9">
    <source>
        <dbReference type="ARBA" id="ARBA00023015"/>
    </source>
</evidence>
<dbReference type="InterPro" id="IPR011006">
    <property type="entry name" value="CheY-like_superfamily"/>
</dbReference>
<dbReference type="GO" id="GO:0043565">
    <property type="term" value="F:sequence-specific DNA binding"/>
    <property type="evidence" value="ECO:0007669"/>
    <property type="project" value="InterPro"/>
</dbReference>
<evidence type="ECO:0000256" key="4">
    <source>
        <dbReference type="ARBA" id="ARBA00022679"/>
    </source>
</evidence>
<dbReference type="CDD" id="cd00082">
    <property type="entry name" value="HisKA"/>
    <property type="match status" value="1"/>
</dbReference>
<dbReference type="Gene3D" id="3.40.50.2300">
    <property type="match status" value="1"/>
</dbReference>
<keyword evidence="8" id="KW-0902">Two-component regulatory system</keyword>
<evidence type="ECO:0000256" key="2">
    <source>
        <dbReference type="ARBA" id="ARBA00012438"/>
    </source>
</evidence>
<dbReference type="InterPro" id="IPR036890">
    <property type="entry name" value="HATPase_C_sf"/>
</dbReference>
<dbReference type="EMBL" id="FPKV01000004">
    <property type="protein sequence ID" value="SFZ94209.1"/>
    <property type="molecule type" value="Genomic_DNA"/>
</dbReference>
<evidence type="ECO:0000256" key="7">
    <source>
        <dbReference type="ARBA" id="ARBA00022840"/>
    </source>
</evidence>
<dbReference type="SUPFAM" id="SSF46689">
    <property type="entry name" value="Homeodomain-like"/>
    <property type="match status" value="1"/>
</dbReference>
<gene>
    <name evidence="18" type="ORF">SAMN05428642_1042</name>
</gene>
<evidence type="ECO:0000256" key="3">
    <source>
        <dbReference type="ARBA" id="ARBA00022553"/>
    </source>
</evidence>
<keyword evidence="4" id="KW-0808">Transferase</keyword>
<feature type="domain" description="Response regulatory" evidence="17">
    <location>
        <begin position="1102"/>
        <end position="1217"/>
    </location>
</feature>
<dbReference type="FunFam" id="3.30.565.10:FF:000037">
    <property type="entry name" value="Hybrid sensor histidine kinase/response regulator"/>
    <property type="match status" value="1"/>
</dbReference>
<dbReference type="SUPFAM" id="SSF101898">
    <property type="entry name" value="NHL repeat"/>
    <property type="match status" value="1"/>
</dbReference>
<evidence type="ECO:0000256" key="1">
    <source>
        <dbReference type="ARBA" id="ARBA00000085"/>
    </source>
</evidence>
<dbReference type="GO" id="GO:0000155">
    <property type="term" value="F:phosphorelay sensor kinase activity"/>
    <property type="evidence" value="ECO:0007669"/>
    <property type="project" value="InterPro"/>
</dbReference>
<dbReference type="InterPro" id="IPR013783">
    <property type="entry name" value="Ig-like_fold"/>
</dbReference>
<dbReference type="PANTHER" id="PTHR43547:SF2">
    <property type="entry name" value="HYBRID SIGNAL TRANSDUCTION HISTIDINE KINASE C"/>
    <property type="match status" value="1"/>
</dbReference>
<evidence type="ECO:0000256" key="12">
    <source>
        <dbReference type="PROSITE-ProRule" id="PRU00169"/>
    </source>
</evidence>
<dbReference type="FunFam" id="2.60.40.10:FF:000791">
    <property type="entry name" value="Two-component system sensor histidine kinase/response regulator"/>
    <property type="match status" value="1"/>
</dbReference>
<evidence type="ECO:0000256" key="14">
    <source>
        <dbReference type="SAM" id="SignalP"/>
    </source>
</evidence>
<feature type="transmembrane region" description="Helical" evidence="13">
    <location>
        <begin position="789"/>
        <end position="809"/>
    </location>
</feature>
<dbReference type="InterPro" id="IPR003661">
    <property type="entry name" value="HisK_dim/P_dom"/>
</dbReference>
<dbReference type="Pfam" id="PF07495">
    <property type="entry name" value="Y_Y_Y"/>
    <property type="match status" value="1"/>
</dbReference>
<dbReference type="Pfam" id="PF02518">
    <property type="entry name" value="HATPase_c"/>
    <property type="match status" value="1"/>
</dbReference>
<evidence type="ECO:0000313" key="19">
    <source>
        <dbReference type="Proteomes" id="UP000182544"/>
    </source>
</evidence>
<dbReference type="CDD" id="cd17574">
    <property type="entry name" value="REC_OmpR"/>
    <property type="match status" value="1"/>
</dbReference>
<dbReference type="InterPro" id="IPR001789">
    <property type="entry name" value="Sig_transdc_resp-reg_receiver"/>
</dbReference>
<dbReference type="SUPFAM" id="SSF55874">
    <property type="entry name" value="ATPase domain of HSP90 chaperone/DNA topoisomerase II/histidine kinase"/>
    <property type="match status" value="1"/>
</dbReference>
<keyword evidence="13" id="KW-0812">Transmembrane</keyword>
<dbReference type="InterPro" id="IPR004358">
    <property type="entry name" value="Sig_transdc_His_kin-like_C"/>
</dbReference>
<dbReference type="PROSITE" id="PS50109">
    <property type="entry name" value="HIS_KIN"/>
    <property type="match status" value="1"/>
</dbReference>
<evidence type="ECO:0000313" key="18">
    <source>
        <dbReference type="EMBL" id="SFZ94209.1"/>
    </source>
</evidence>
<organism evidence="18 19">
    <name type="scientific">Flaviramulus basaltis</name>
    <dbReference type="NCBI Taxonomy" id="369401"/>
    <lineage>
        <taxon>Bacteria</taxon>
        <taxon>Pseudomonadati</taxon>
        <taxon>Bacteroidota</taxon>
        <taxon>Flavobacteriia</taxon>
        <taxon>Flavobacteriales</taxon>
        <taxon>Flavobacteriaceae</taxon>
        <taxon>Flaviramulus</taxon>
    </lineage>
</organism>
<accession>A0A1K2IP46</accession>
<feature type="domain" description="HTH araC/xylS-type" evidence="15">
    <location>
        <begin position="1249"/>
        <end position="1348"/>
    </location>
</feature>
<dbReference type="SUPFAM" id="SSF52172">
    <property type="entry name" value="CheY-like"/>
    <property type="match status" value="1"/>
</dbReference>
<sequence length="1349" mass="154718">MFKNKIYILCLFFVGTLICFSQSQTTFKKINQSTGLSNGRITSIVKEKEGFIWIGTKNGLNRYDGLQVKVYTKKNSNLGSNDISDLFIDSKNRLWITTLGGGVNYYDPLNDTFQVFKNIPNNSKSLLSNQVNTVIEDSKGNIWLGTEKGLCKFNTSTNQFISYTNQPTADQSKNSNSITCIYEDKNGDLWVGTFGNGLFLFDVVEEKFNQITPKETQISDFINAISELNPDKILIGTSGSGLLLVDISTFKFSNFFKENLSFKHDINIVRSIKKDSRDNLWIGTDGNGVFEIEYPNAKSPIIHNYLYNSQLESSLSGNAIYEIMDDNDSNIWIGTAWNGISILDKKNTNEILFSDIIGLNPTPVLSIYKNKKNLYLGLDGEGLTIYNQQLNKVKYYNEKSKNVSVKGKFIQKIAESKNGDIWLGTFANGLVKFNEKLNTFKQYKHEFKSKNSISHDDVRDIVEDDNNNLWVATWGGGLNYFNPKTEQFISYRDNANDKSTVNNDNLISLEKDGTNMWIATFGGGVNLFNTTTKKFSYFIHNELDVNTISGNNIFSLLKDSKGYLWIGTSGEGINRMDLKTNKIERFETNDNIRYSTITGIIEDNDANIWFSTKQGIINYSYQTNTFNTFANLSGEFHINSIFKDEKGLLYFGGINGVVKVNPKTVEIENSQPTVKLTNFKLFNKEINAEEKGVLKKNIAFEEEITLKHNQDVLTFEFSALKFPFSSNCEYAIKMENFDEDWRDIGKDRTATYTNLSPGDYTFKVKSKETGSTWGDAYTSVNIHILKPFWLKWWAFVLYGIIFLTLFYLFRKYTIAWERMKANLEFEKLTHEKDTELYNLKQQFFTNISHEIRTPVTLILSSINRLFDKGELLERKQIKAAHTVRKNSNLLLQLVNELLDIRKFETNEITIKVSENEFVSYCKEIFLSFSEIATDRNIDYTFVSEKANIDLWFDKNQLEKVIYNLLTNAFKFTKNGSEIQFKIENDRDSVYIIVKDSGIGMSDNQISKIFKRFYQAETNNTNEESGFGLGLSISKEIIELHQGKISVKSEKDKGSSFEVQLLKGKHHFPDYVVEEDNDLVTQEVSEINHVNQNIIINKNEKETVLIVEDNIGIQDFLNDILNDDFEIMQAFNGEEGLKMATSNFPDLIISDVMMPIMDGIEFAKKLKLNTNTSHIPIILLTARTSIKNKMEGFETGADEYITKPFNEELLKTRINNLLNSRKLLREKFRNENMLTPKELAISSTDQIFLDKLYKSIEANLETNNLKAEDISKEIGMSHSVMYKKIKALTGLSYVEFIREYRLAIAKQLIEDLGYSVSDACFKVGYSDRKYFSKLFKQKFNKNPSEFLSKK</sequence>
<dbReference type="OrthoDB" id="1522078at2"/>
<feature type="signal peptide" evidence="14">
    <location>
        <begin position="1"/>
        <end position="23"/>
    </location>
</feature>
<dbReference type="InterPro" id="IPR036097">
    <property type="entry name" value="HisK_dim/P_sf"/>
</dbReference>
<name>A0A1K2IP46_9FLAO</name>
<dbReference type="SUPFAM" id="SSF63829">
    <property type="entry name" value="Calcium-dependent phosphotriesterase"/>
    <property type="match status" value="3"/>
</dbReference>
<evidence type="ECO:0000256" key="6">
    <source>
        <dbReference type="ARBA" id="ARBA00022777"/>
    </source>
</evidence>
<dbReference type="GO" id="GO:0003700">
    <property type="term" value="F:DNA-binding transcription factor activity"/>
    <property type="evidence" value="ECO:0007669"/>
    <property type="project" value="InterPro"/>
</dbReference>
<keyword evidence="9" id="KW-0805">Transcription regulation</keyword>
<evidence type="ECO:0000256" key="8">
    <source>
        <dbReference type="ARBA" id="ARBA00023012"/>
    </source>
</evidence>
<dbReference type="InterPro" id="IPR018062">
    <property type="entry name" value="HTH_AraC-typ_CS"/>
</dbReference>
<protein>
    <recommendedName>
        <fullName evidence="2">histidine kinase</fullName>
        <ecNumber evidence="2">2.7.13.3</ecNumber>
    </recommendedName>
</protein>
<dbReference type="RefSeq" id="WP_072403197.1">
    <property type="nucleotide sequence ID" value="NZ_FPKV01000004.1"/>
</dbReference>
<keyword evidence="6" id="KW-0418">Kinase</keyword>
<dbReference type="GO" id="GO:0005524">
    <property type="term" value="F:ATP binding"/>
    <property type="evidence" value="ECO:0007669"/>
    <property type="project" value="UniProtKB-KW"/>
</dbReference>
<dbReference type="SMART" id="SM00388">
    <property type="entry name" value="HisKA"/>
    <property type="match status" value="1"/>
</dbReference>
<dbReference type="SMART" id="SM00387">
    <property type="entry name" value="HATPase_c"/>
    <property type="match status" value="1"/>
</dbReference>
<evidence type="ECO:0000256" key="13">
    <source>
        <dbReference type="SAM" id="Phobius"/>
    </source>
</evidence>
<keyword evidence="7" id="KW-0067">ATP-binding</keyword>
<keyword evidence="13" id="KW-0472">Membrane</keyword>
<dbReference type="PANTHER" id="PTHR43547">
    <property type="entry name" value="TWO-COMPONENT HISTIDINE KINASE"/>
    <property type="match status" value="1"/>
</dbReference>
<evidence type="ECO:0000259" key="17">
    <source>
        <dbReference type="PROSITE" id="PS50110"/>
    </source>
</evidence>
<keyword evidence="19" id="KW-1185">Reference proteome</keyword>
<evidence type="ECO:0000256" key="11">
    <source>
        <dbReference type="ARBA" id="ARBA00023163"/>
    </source>
</evidence>
<reference evidence="18 19" key="1">
    <citation type="submission" date="2016-10" db="EMBL/GenBank/DDBJ databases">
        <authorList>
            <person name="de Groot N.N."/>
        </authorList>
    </citation>
    <scope>NUCLEOTIDE SEQUENCE [LARGE SCALE GENOMIC DNA]</scope>
    <source>
        <strain evidence="18 19">DSM 18180</strain>
    </source>
</reference>
<dbReference type="Gene3D" id="1.10.287.130">
    <property type="match status" value="1"/>
</dbReference>
<dbReference type="Gene3D" id="2.130.10.10">
    <property type="entry name" value="YVTN repeat-like/Quinoprotein amine dehydrogenase"/>
    <property type="match status" value="5"/>
</dbReference>
<dbReference type="Gene3D" id="3.30.565.10">
    <property type="entry name" value="Histidine kinase-like ATPase, C-terminal domain"/>
    <property type="match status" value="1"/>
</dbReference>
<proteinExistence type="predicted"/>
<feature type="domain" description="Histidine kinase" evidence="16">
    <location>
        <begin position="846"/>
        <end position="1064"/>
    </location>
</feature>
<dbReference type="Pfam" id="PF12833">
    <property type="entry name" value="HTH_18"/>
    <property type="match status" value="1"/>
</dbReference>
<keyword evidence="11" id="KW-0804">Transcription</keyword>
<evidence type="ECO:0000259" key="15">
    <source>
        <dbReference type="PROSITE" id="PS01124"/>
    </source>
</evidence>
<dbReference type="PRINTS" id="PR00344">
    <property type="entry name" value="BCTRLSENSOR"/>
</dbReference>
<feature type="modified residue" description="4-aspartylphosphate" evidence="12">
    <location>
        <position position="1150"/>
    </location>
</feature>
<dbReference type="InterPro" id="IPR003594">
    <property type="entry name" value="HATPase_dom"/>
</dbReference>
<comment type="catalytic activity">
    <reaction evidence="1">
        <text>ATP + protein L-histidine = ADP + protein N-phospho-L-histidine.</text>
        <dbReference type="EC" id="2.7.13.3"/>
    </reaction>
</comment>
<dbReference type="InterPro" id="IPR009057">
    <property type="entry name" value="Homeodomain-like_sf"/>
</dbReference>
<dbReference type="SMART" id="SM00448">
    <property type="entry name" value="REC"/>
    <property type="match status" value="1"/>
</dbReference>
<dbReference type="SUPFAM" id="SSF47384">
    <property type="entry name" value="Homodimeric domain of signal transducing histidine kinase"/>
    <property type="match status" value="1"/>
</dbReference>
<dbReference type="Pfam" id="PF00072">
    <property type="entry name" value="Response_reg"/>
    <property type="match status" value="1"/>
</dbReference>
<keyword evidence="10" id="KW-0238">DNA-binding</keyword>
<keyword evidence="5" id="KW-0547">Nucleotide-binding</keyword>
<evidence type="ECO:0000256" key="5">
    <source>
        <dbReference type="ARBA" id="ARBA00022741"/>
    </source>
</evidence>
<keyword evidence="13" id="KW-1133">Transmembrane helix</keyword>
<dbReference type="InterPro" id="IPR018060">
    <property type="entry name" value="HTH_AraC"/>
</dbReference>
<keyword evidence="3 12" id="KW-0597">Phosphoprotein</keyword>
<evidence type="ECO:0000256" key="10">
    <source>
        <dbReference type="ARBA" id="ARBA00023125"/>
    </source>
</evidence>
<feature type="chain" id="PRO_5012498799" description="histidine kinase" evidence="14">
    <location>
        <begin position="24"/>
        <end position="1349"/>
    </location>
</feature>
<dbReference type="PROSITE" id="PS00041">
    <property type="entry name" value="HTH_ARAC_FAMILY_1"/>
    <property type="match status" value="1"/>
</dbReference>
<dbReference type="Pfam" id="PF07494">
    <property type="entry name" value="Reg_prop"/>
    <property type="match status" value="5"/>
</dbReference>
<evidence type="ECO:0000259" key="16">
    <source>
        <dbReference type="PROSITE" id="PS50109"/>
    </source>
</evidence>
<dbReference type="STRING" id="369401.SAMN05428642_1042"/>
<dbReference type="Gene3D" id="2.60.40.10">
    <property type="entry name" value="Immunoglobulins"/>
    <property type="match status" value="1"/>
</dbReference>
<dbReference type="FunFam" id="3.40.50.2300:FF:000138">
    <property type="entry name" value="Two-component system sensor histidine kinase/response regulator"/>
    <property type="match status" value="1"/>
</dbReference>